<dbReference type="Proteomes" id="UP000250321">
    <property type="component" value="Unassembled WGS sequence"/>
</dbReference>
<organism evidence="2 3">
    <name type="scientific">Prunus yedoensis var. nudiflora</name>
    <dbReference type="NCBI Taxonomy" id="2094558"/>
    <lineage>
        <taxon>Eukaryota</taxon>
        <taxon>Viridiplantae</taxon>
        <taxon>Streptophyta</taxon>
        <taxon>Embryophyta</taxon>
        <taxon>Tracheophyta</taxon>
        <taxon>Spermatophyta</taxon>
        <taxon>Magnoliopsida</taxon>
        <taxon>eudicotyledons</taxon>
        <taxon>Gunneridae</taxon>
        <taxon>Pentapetalae</taxon>
        <taxon>rosids</taxon>
        <taxon>fabids</taxon>
        <taxon>Rosales</taxon>
        <taxon>Rosaceae</taxon>
        <taxon>Amygdaloideae</taxon>
        <taxon>Amygdaleae</taxon>
        <taxon>Prunus</taxon>
    </lineage>
</organism>
<dbReference type="PANTHER" id="PTHR31374:SF311">
    <property type="entry name" value="SMALL AUXIN-UP RNA"/>
    <property type="match status" value="1"/>
</dbReference>
<protein>
    <submittedName>
        <fullName evidence="2">Uncharacterized protein</fullName>
    </submittedName>
</protein>
<dbReference type="InterPro" id="IPR003676">
    <property type="entry name" value="SAUR_fam"/>
</dbReference>
<evidence type="ECO:0000313" key="2">
    <source>
        <dbReference type="EMBL" id="PQQ12528.1"/>
    </source>
</evidence>
<sequence>MLLIKKLCKSHSKKHGAVSNGYIPVYVGKGKERKRYCLPLKYISHPTVQELIEKSQADVFDPKIEGPFVLTCNTNTFDQLLKIFKEY</sequence>
<evidence type="ECO:0000313" key="3">
    <source>
        <dbReference type="Proteomes" id="UP000250321"/>
    </source>
</evidence>
<dbReference type="EMBL" id="PJQY01000347">
    <property type="protein sequence ID" value="PQQ12528.1"/>
    <property type="molecule type" value="Genomic_DNA"/>
</dbReference>
<proteinExistence type="inferred from homology"/>
<evidence type="ECO:0000256" key="1">
    <source>
        <dbReference type="ARBA" id="ARBA00006974"/>
    </source>
</evidence>
<name>A0A314Z5Q4_PRUYE</name>
<dbReference type="OrthoDB" id="835033at2759"/>
<comment type="caution">
    <text evidence="2">The sequence shown here is derived from an EMBL/GenBank/DDBJ whole genome shotgun (WGS) entry which is preliminary data.</text>
</comment>
<comment type="similarity">
    <text evidence="1">Belongs to the ARG7 family.</text>
</comment>
<dbReference type="GO" id="GO:0009733">
    <property type="term" value="P:response to auxin"/>
    <property type="evidence" value="ECO:0007669"/>
    <property type="project" value="InterPro"/>
</dbReference>
<dbReference type="PANTHER" id="PTHR31374">
    <property type="entry name" value="AUXIN-INDUCED PROTEIN-LIKE-RELATED"/>
    <property type="match status" value="1"/>
</dbReference>
<accession>A0A314Z5Q4</accession>
<dbReference type="AlphaFoldDB" id="A0A314Z5Q4"/>
<dbReference type="Pfam" id="PF02519">
    <property type="entry name" value="Auxin_inducible"/>
    <property type="match status" value="1"/>
</dbReference>
<reference evidence="2 3" key="1">
    <citation type="submission" date="2018-02" db="EMBL/GenBank/DDBJ databases">
        <title>Draft genome of wild Prunus yedoensis var. nudiflora.</title>
        <authorList>
            <person name="Baek S."/>
            <person name="Kim J.-H."/>
            <person name="Choi K."/>
            <person name="Kim G.-B."/>
            <person name="Cho A."/>
            <person name="Jang H."/>
            <person name="Shin C.-H."/>
            <person name="Yu H.-J."/>
            <person name="Mun J.-H."/>
        </authorList>
    </citation>
    <scope>NUCLEOTIDE SEQUENCE [LARGE SCALE GENOMIC DNA]</scope>
    <source>
        <strain evidence="3">cv. Jeju island</strain>
        <tissue evidence="2">Leaf</tissue>
    </source>
</reference>
<keyword evidence="3" id="KW-1185">Reference proteome</keyword>
<gene>
    <name evidence="2" type="ORF">Pyn_17427</name>
</gene>